<reference evidence="1 2" key="1">
    <citation type="submission" date="2014-11" db="EMBL/GenBank/DDBJ databases">
        <title>Genetic blueprint of the zoonotic pathogen Toxocara canis.</title>
        <authorList>
            <person name="Zhu X.-Q."/>
            <person name="Korhonen P.K."/>
            <person name="Cai H."/>
            <person name="Young N.D."/>
            <person name="Nejsum P."/>
            <person name="von Samson-Himmelstjerna G."/>
            <person name="Boag P.R."/>
            <person name="Tan P."/>
            <person name="Li Q."/>
            <person name="Min J."/>
            <person name="Yang Y."/>
            <person name="Wang X."/>
            <person name="Fang X."/>
            <person name="Hall R.S."/>
            <person name="Hofmann A."/>
            <person name="Sternberg P.W."/>
            <person name="Jex A.R."/>
            <person name="Gasser R.B."/>
        </authorList>
    </citation>
    <scope>NUCLEOTIDE SEQUENCE [LARGE SCALE GENOMIC DNA]</scope>
    <source>
        <strain evidence="1">PN_DK_2014</strain>
    </source>
</reference>
<comment type="caution">
    <text evidence="1">The sequence shown here is derived from an EMBL/GenBank/DDBJ whole genome shotgun (WGS) entry which is preliminary data.</text>
</comment>
<organism evidence="1 2">
    <name type="scientific">Toxocara canis</name>
    <name type="common">Canine roundworm</name>
    <dbReference type="NCBI Taxonomy" id="6265"/>
    <lineage>
        <taxon>Eukaryota</taxon>
        <taxon>Metazoa</taxon>
        <taxon>Ecdysozoa</taxon>
        <taxon>Nematoda</taxon>
        <taxon>Chromadorea</taxon>
        <taxon>Rhabditida</taxon>
        <taxon>Spirurina</taxon>
        <taxon>Ascaridomorpha</taxon>
        <taxon>Ascaridoidea</taxon>
        <taxon>Toxocaridae</taxon>
        <taxon>Toxocara</taxon>
    </lineage>
</organism>
<keyword evidence="2" id="KW-1185">Reference proteome</keyword>
<sequence>MTDWQKWLLDACAESVVVVSQRKSPDSQSLAAQGGVQADHCITKCACALEATNGKICEHSNDSMDTEVLESQ</sequence>
<gene>
    <name evidence="1" type="ORF">Tcan_10198</name>
</gene>
<accession>A0A0B2V2T7</accession>
<name>A0A0B2V2T7_TOXCA</name>
<evidence type="ECO:0000313" key="1">
    <source>
        <dbReference type="EMBL" id="KHN75752.1"/>
    </source>
</evidence>
<protein>
    <submittedName>
        <fullName evidence="1">Uncharacterized protein</fullName>
    </submittedName>
</protein>
<dbReference type="Proteomes" id="UP000031036">
    <property type="component" value="Unassembled WGS sequence"/>
</dbReference>
<dbReference type="AlphaFoldDB" id="A0A0B2V2T7"/>
<evidence type="ECO:0000313" key="2">
    <source>
        <dbReference type="Proteomes" id="UP000031036"/>
    </source>
</evidence>
<dbReference type="EMBL" id="JPKZ01002626">
    <property type="protein sequence ID" value="KHN75752.1"/>
    <property type="molecule type" value="Genomic_DNA"/>
</dbReference>
<proteinExistence type="predicted"/>